<feature type="domain" description="WW" evidence="6">
    <location>
        <begin position="512"/>
        <end position="546"/>
    </location>
</feature>
<dbReference type="GO" id="GO:0005737">
    <property type="term" value="C:cytoplasm"/>
    <property type="evidence" value="ECO:0007669"/>
    <property type="project" value="UniProtKB-SubCell"/>
</dbReference>
<organism evidence="7">
    <name type="scientific">Trypanosoma congolense (strain IL3000)</name>
    <dbReference type="NCBI Taxonomy" id="1068625"/>
    <lineage>
        <taxon>Eukaryota</taxon>
        <taxon>Discoba</taxon>
        <taxon>Euglenozoa</taxon>
        <taxon>Kinetoplastea</taxon>
        <taxon>Metakinetoplastina</taxon>
        <taxon>Trypanosomatida</taxon>
        <taxon>Trypanosomatidae</taxon>
        <taxon>Trypanosoma</taxon>
        <taxon>Nannomonas</taxon>
    </lineage>
</organism>
<keyword evidence="4" id="KW-0539">Nucleus</keyword>
<keyword evidence="3" id="KW-0963">Cytoplasm</keyword>
<evidence type="ECO:0000313" key="7">
    <source>
        <dbReference type="EMBL" id="CCC92291.1"/>
    </source>
</evidence>
<name>G0USC8_TRYCI</name>
<dbReference type="VEuPathDB" id="TriTrypDB:TcIL3000_8_5130"/>
<accession>G0USC8</accession>
<feature type="domain" description="WW" evidence="6">
    <location>
        <begin position="457"/>
        <end position="491"/>
    </location>
</feature>
<feature type="compositionally biased region" description="Low complexity" evidence="5">
    <location>
        <begin position="498"/>
        <end position="509"/>
    </location>
</feature>
<dbReference type="SMART" id="SM00456">
    <property type="entry name" value="WW"/>
    <property type="match status" value="4"/>
</dbReference>
<evidence type="ECO:0000256" key="1">
    <source>
        <dbReference type="ARBA" id="ARBA00004123"/>
    </source>
</evidence>
<comment type="subcellular location">
    <subcellularLocation>
        <location evidence="2">Cytoplasm</location>
    </subcellularLocation>
    <subcellularLocation>
        <location evidence="1">Nucleus</location>
    </subcellularLocation>
</comment>
<feature type="compositionally biased region" description="Polar residues" evidence="5">
    <location>
        <begin position="486"/>
        <end position="497"/>
    </location>
</feature>
<dbReference type="Gene3D" id="2.20.70.10">
    <property type="match status" value="4"/>
</dbReference>
<evidence type="ECO:0000259" key="6">
    <source>
        <dbReference type="PROSITE" id="PS50020"/>
    </source>
</evidence>
<dbReference type="InterPro" id="IPR036020">
    <property type="entry name" value="WW_dom_sf"/>
</dbReference>
<dbReference type="GO" id="GO:0003713">
    <property type="term" value="F:transcription coactivator activity"/>
    <property type="evidence" value="ECO:0007669"/>
    <property type="project" value="TreeGrafter"/>
</dbReference>
<feature type="domain" description="WW" evidence="6">
    <location>
        <begin position="568"/>
        <end position="602"/>
    </location>
</feature>
<dbReference type="PROSITE" id="PS01159">
    <property type="entry name" value="WW_DOMAIN_1"/>
    <property type="match status" value="3"/>
</dbReference>
<dbReference type="EMBL" id="HE575321">
    <property type="protein sequence ID" value="CCC92291.1"/>
    <property type="molecule type" value="Genomic_DNA"/>
</dbReference>
<dbReference type="InterPro" id="IPR051583">
    <property type="entry name" value="YAP1"/>
</dbReference>
<proteinExistence type="predicted"/>
<dbReference type="GO" id="GO:0005634">
    <property type="term" value="C:nucleus"/>
    <property type="evidence" value="ECO:0007669"/>
    <property type="project" value="UniProtKB-SubCell"/>
</dbReference>
<evidence type="ECO:0000256" key="5">
    <source>
        <dbReference type="SAM" id="MobiDB-lite"/>
    </source>
</evidence>
<evidence type="ECO:0000256" key="2">
    <source>
        <dbReference type="ARBA" id="ARBA00004496"/>
    </source>
</evidence>
<dbReference type="PROSITE" id="PS50020">
    <property type="entry name" value="WW_DOMAIN_2"/>
    <property type="match status" value="3"/>
</dbReference>
<reference evidence="7" key="1">
    <citation type="journal article" date="2012" name="Proc. Natl. Acad. Sci. U.S.A.">
        <title>Antigenic diversity is generated by distinct evolutionary mechanisms in African trypanosome species.</title>
        <authorList>
            <person name="Jackson A.P."/>
            <person name="Berry A."/>
            <person name="Aslett M."/>
            <person name="Allison H.C."/>
            <person name="Burton P."/>
            <person name="Vavrova-Anderson J."/>
            <person name="Brown R."/>
            <person name="Browne H."/>
            <person name="Corton N."/>
            <person name="Hauser H."/>
            <person name="Gamble J."/>
            <person name="Gilderthorp R."/>
            <person name="Marcello L."/>
            <person name="McQuillan J."/>
            <person name="Otto T.D."/>
            <person name="Quail M.A."/>
            <person name="Sanders M.J."/>
            <person name="van Tonder A."/>
            <person name="Ginger M.L."/>
            <person name="Field M.C."/>
            <person name="Barry J.D."/>
            <person name="Hertz-Fowler C."/>
            <person name="Berriman M."/>
        </authorList>
    </citation>
    <scope>NUCLEOTIDE SEQUENCE</scope>
    <source>
        <strain evidence="7">IL3000</strain>
    </source>
</reference>
<feature type="region of interest" description="Disordered" evidence="5">
    <location>
        <begin position="486"/>
        <end position="516"/>
    </location>
</feature>
<sequence>MFVYLLVDGDYLLSGMEPTSESVVRTTVEAINNIMRTQFLLSTDTGAAASSEKRIIFFSSAMMKVLQRNRQRDLLTGSLRRLRFQTVVLESIAKRDGSPVDAAMCTKAMALFACVAGAGGSAIPNPTSAENATFVFMTPNAYITPALEHVQNSGCGICFIVYEGDSVADELMAYAVPVHGSTVCTGKITKHKGIHIVSNTEAACAVLELLETEGNPLPLAVQLKLKELHKQLTGWEAEESDGRQRSNINDANEHITPVGAENSVNPFGSAGSSSRISCPREGDAAILLEIPEANEPGECVTAERSRNIVAPVPVEKGLAKPANTSVSTSLLDAPPVTPSPLQATAPEVVEPAVSTRLPPGWTLMYDQRRRRHYFVHTTSNGKVTTTWTHPGGAAEQEDLERQVDKWYEDQERQQRSQSVVAPSRTAAIVLDVAYEGKSTGVVSPSASSVPTPTPVAWPLPPFWEERVDAATGRVFYVNHQTRETTWTRPPAEVSQQRPAATPTTTQFTAPLPPLPPFWEERVDATTGRVFYVNHQTRETTWTRPPAPNLPVHHPSPVPAVPQFTAPLMPLPPFWEERVDATTGRTFYINPQTRETTWTRPTLTS</sequence>
<dbReference type="CDD" id="cd00201">
    <property type="entry name" value="WW"/>
    <property type="match status" value="3"/>
</dbReference>
<dbReference type="GO" id="GO:0035329">
    <property type="term" value="P:hippo signaling"/>
    <property type="evidence" value="ECO:0007669"/>
    <property type="project" value="TreeGrafter"/>
</dbReference>
<dbReference type="PANTHER" id="PTHR17616">
    <property type="entry name" value="YES-ASSOCIATED PROTEIN YAP1 FAMILY MEMBER"/>
    <property type="match status" value="1"/>
</dbReference>
<dbReference type="PANTHER" id="PTHR17616:SF8">
    <property type="entry name" value="TRANSCRIPTIONAL COACTIVATOR YORKIE"/>
    <property type="match status" value="1"/>
</dbReference>
<dbReference type="SUPFAM" id="SSF51045">
    <property type="entry name" value="WW domain"/>
    <property type="match status" value="4"/>
</dbReference>
<dbReference type="Pfam" id="PF00397">
    <property type="entry name" value="WW"/>
    <property type="match status" value="3"/>
</dbReference>
<dbReference type="AlphaFoldDB" id="G0USC8"/>
<dbReference type="GO" id="GO:0045944">
    <property type="term" value="P:positive regulation of transcription by RNA polymerase II"/>
    <property type="evidence" value="ECO:0007669"/>
    <property type="project" value="TreeGrafter"/>
</dbReference>
<evidence type="ECO:0000256" key="3">
    <source>
        <dbReference type="ARBA" id="ARBA00022490"/>
    </source>
</evidence>
<dbReference type="InterPro" id="IPR001202">
    <property type="entry name" value="WW_dom"/>
</dbReference>
<evidence type="ECO:0000256" key="4">
    <source>
        <dbReference type="ARBA" id="ARBA00023242"/>
    </source>
</evidence>
<gene>
    <name evidence="7" type="ORF">TCIL3000_8_5130</name>
</gene>
<protein>
    <recommendedName>
        <fullName evidence="6">WW domain-containing protein</fullName>
    </recommendedName>
</protein>